<reference evidence="2 3" key="1">
    <citation type="submission" date="2023-05" db="EMBL/GenBank/DDBJ databases">
        <title>Pseudodonghicola sp. nov.</title>
        <authorList>
            <person name="Huang J."/>
        </authorList>
    </citation>
    <scope>NUCLEOTIDE SEQUENCE [LARGE SCALE GENOMIC DNA]</scope>
    <source>
        <strain evidence="2 3">IC7</strain>
    </source>
</reference>
<dbReference type="RefSeq" id="WP_284482253.1">
    <property type="nucleotide sequence ID" value="NZ_JASNJD010000015.1"/>
</dbReference>
<organism evidence="2 3">
    <name type="scientific">Pseudodonghicola flavimaris</name>
    <dbReference type="NCBI Taxonomy" id="3050036"/>
    <lineage>
        <taxon>Bacteria</taxon>
        <taxon>Pseudomonadati</taxon>
        <taxon>Pseudomonadota</taxon>
        <taxon>Alphaproteobacteria</taxon>
        <taxon>Rhodobacterales</taxon>
        <taxon>Paracoccaceae</taxon>
        <taxon>Pseudodonghicola</taxon>
    </lineage>
</organism>
<proteinExistence type="predicted"/>
<dbReference type="Proteomes" id="UP001243757">
    <property type="component" value="Unassembled WGS sequence"/>
</dbReference>
<feature type="transmembrane region" description="Helical" evidence="1">
    <location>
        <begin position="17"/>
        <end position="35"/>
    </location>
</feature>
<evidence type="ECO:0000256" key="1">
    <source>
        <dbReference type="SAM" id="Phobius"/>
    </source>
</evidence>
<dbReference type="EMBL" id="JASNJD010000015">
    <property type="protein sequence ID" value="MDK3019479.1"/>
    <property type="molecule type" value="Genomic_DNA"/>
</dbReference>
<keyword evidence="3" id="KW-1185">Reference proteome</keyword>
<keyword evidence="1" id="KW-1133">Transmembrane helix</keyword>
<comment type="caution">
    <text evidence="2">The sequence shown here is derived from an EMBL/GenBank/DDBJ whole genome shotgun (WGS) entry which is preliminary data.</text>
</comment>
<accession>A0ABT7F4E3</accession>
<evidence type="ECO:0000313" key="2">
    <source>
        <dbReference type="EMBL" id="MDK3019479.1"/>
    </source>
</evidence>
<feature type="transmembrane region" description="Helical" evidence="1">
    <location>
        <begin position="41"/>
        <end position="58"/>
    </location>
</feature>
<keyword evidence="1" id="KW-0472">Membrane</keyword>
<gene>
    <name evidence="2" type="ORF">QO033_17490</name>
</gene>
<keyword evidence="1" id="KW-0812">Transmembrane</keyword>
<name>A0ABT7F4E3_9RHOB</name>
<evidence type="ECO:0000313" key="3">
    <source>
        <dbReference type="Proteomes" id="UP001243757"/>
    </source>
</evidence>
<protein>
    <submittedName>
        <fullName evidence="2">Uncharacterized protein</fullName>
    </submittedName>
</protein>
<sequence length="158" mass="17167">MDEEILAVIEVSPLRRAFGIAVLVCFGAVLIYVALATPPAPGWQLFLIAVGGLSLWMADRMRRATAQRLELTATALRDDAGLRIVEIADIAGLERGTFAFKPSNGFVIRTRSGAARHWRPGLWWRLGRRVGVGGVTSAPQTKAMAQIIEAMLLERGEG</sequence>